<dbReference type="Gene3D" id="3.40.720.10">
    <property type="entry name" value="Alkaline Phosphatase, subunit A"/>
    <property type="match status" value="1"/>
</dbReference>
<feature type="domain" description="Sulfatase N-terminal" evidence="1">
    <location>
        <begin position="4"/>
        <end position="52"/>
    </location>
</feature>
<dbReference type="Pfam" id="PF00884">
    <property type="entry name" value="Sulfatase"/>
    <property type="match status" value="1"/>
</dbReference>
<dbReference type="EMBL" id="JACXAH010000005">
    <property type="protein sequence ID" value="MBD1371562.1"/>
    <property type="molecule type" value="Genomic_DNA"/>
</dbReference>
<reference evidence="2" key="1">
    <citation type="submission" date="2020-09" db="EMBL/GenBank/DDBJ databases">
        <title>A novel bacterium of genus Hazenella, isolated from South China Sea.</title>
        <authorList>
            <person name="Huang H."/>
            <person name="Mo K."/>
            <person name="Hu Y."/>
        </authorList>
    </citation>
    <scope>NUCLEOTIDE SEQUENCE</scope>
    <source>
        <strain evidence="2">IB182357</strain>
    </source>
</reference>
<dbReference type="Proteomes" id="UP000661691">
    <property type="component" value="Unassembled WGS sequence"/>
</dbReference>
<accession>A0A926N8Y9</accession>
<sequence>MVKIIFIAIDTLRTDRLHCYGAPQKTISPNIDALAENGVLFENMFADNNVTQFTCNPYPYIKKRGLPSF</sequence>
<proteinExistence type="predicted"/>
<comment type="caution">
    <text evidence="2">The sequence shown here is derived from an EMBL/GenBank/DDBJ whole genome shotgun (WGS) entry which is preliminary data.</text>
</comment>
<dbReference type="GO" id="GO:0016787">
    <property type="term" value="F:hydrolase activity"/>
    <property type="evidence" value="ECO:0007669"/>
    <property type="project" value="UniProtKB-KW"/>
</dbReference>
<protein>
    <submittedName>
        <fullName evidence="2">Sulfatase-like hydrolase/transferase</fullName>
    </submittedName>
</protein>
<gene>
    <name evidence="2" type="ORF">IC620_04225</name>
</gene>
<keyword evidence="3" id="KW-1185">Reference proteome</keyword>
<evidence type="ECO:0000313" key="3">
    <source>
        <dbReference type="Proteomes" id="UP000661691"/>
    </source>
</evidence>
<dbReference type="InterPro" id="IPR017850">
    <property type="entry name" value="Alkaline_phosphatase_core_sf"/>
</dbReference>
<name>A0A926N8Y9_9BACL</name>
<dbReference type="AlphaFoldDB" id="A0A926N8Y9"/>
<organism evidence="2 3">
    <name type="scientific">Polycladospora coralii</name>
    <dbReference type="NCBI Taxonomy" id="2771432"/>
    <lineage>
        <taxon>Bacteria</taxon>
        <taxon>Bacillati</taxon>
        <taxon>Bacillota</taxon>
        <taxon>Bacilli</taxon>
        <taxon>Bacillales</taxon>
        <taxon>Thermoactinomycetaceae</taxon>
        <taxon>Polycladospora</taxon>
    </lineage>
</organism>
<keyword evidence="2" id="KW-0378">Hydrolase</keyword>
<dbReference type="InterPro" id="IPR000917">
    <property type="entry name" value="Sulfatase_N"/>
</dbReference>
<evidence type="ECO:0000313" key="2">
    <source>
        <dbReference type="EMBL" id="MBD1371562.1"/>
    </source>
</evidence>
<evidence type="ECO:0000259" key="1">
    <source>
        <dbReference type="Pfam" id="PF00884"/>
    </source>
</evidence>
<dbReference type="SUPFAM" id="SSF53649">
    <property type="entry name" value="Alkaline phosphatase-like"/>
    <property type="match status" value="1"/>
</dbReference>